<dbReference type="SUPFAM" id="SSF52833">
    <property type="entry name" value="Thioredoxin-like"/>
    <property type="match status" value="1"/>
</dbReference>
<feature type="compositionally biased region" description="Acidic residues" evidence="1">
    <location>
        <begin position="36"/>
        <end position="56"/>
    </location>
</feature>
<feature type="region of interest" description="Disordered" evidence="1">
    <location>
        <begin position="27"/>
        <end position="60"/>
    </location>
</feature>
<evidence type="ECO:0000256" key="1">
    <source>
        <dbReference type="SAM" id="MobiDB-lite"/>
    </source>
</evidence>
<dbReference type="GO" id="GO:0016491">
    <property type="term" value="F:oxidoreductase activity"/>
    <property type="evidence" value="ECO:0007669"/>
    <property type="project" value="InterPro"/>
</dbReference>
<dbReference type="InterPro" id="IPR050553">
    <property type="entry name" value="Thioredoxin_ResA/DsbE_sf"/>
</dbReference>
<dbReference type="InterPro" id="IPR013740">
    <property type="entry name" value="Redoxin"/>
</dbReference>
<dbReference type="OrthoDB" id="115386at2157"/>
<keyword evidence="4" id="KW-1185">Reference proteome</keyword>
<protein>
    <submittedName>
        <fullName evidence="3">TlpA family protein disulfide reductase</fullName>
    </submittedName>
</protein>
<dbReference type="AlphaFoldDB" id="A0A3N6LZM6"/>
<dbReference type="PANTHER" id="PTHR42852:SF17">
    <property type="entry name" value="THIOREDOXIN-LIKE PROTEIN HI_1115"/>
    <property type="match status" value="1"/>
</dbReference>
<dbReference type="InterPro" id="IPR013766">
    <property type="entry name" value="Thioredoxin_domain"/>
</dbReference>
<dbReference type="PROSITE" id="PS51352">
    <property type="entry name" value="THIOREDOXIN_2"/>
    <property type="match status" value="1"/>
</dbReference>
<dbReference type="CDD" id="cd02966">
    <property type="entry name" value="TlpA_like_family"/>
    <property type="match status" value="1"/>
</dbReference>
<accession>A0A3N6LZM6</accession>
<dbReference type="Gene3D" id="3.40.30.10">
    <property type="entry name" value="Glutaredoxin"/>
    <property type="match status" value="1"/>
</dbReference>
<name>A0A3N6LZM6_NATCH</name>
<comment type="caution">
    <text evidence="3">The sequence shown here is derived from an EMBL/GenBank/DDBJ whole genome shotgun (WGS) entry which is preliminary data.</text>
</comment>
<dbReference type="PANTHER" id="PTHR42852">
    <property type="entry name" value="THIOL:DISULFIDE INTERCHANGE PROTEIN DSBE"/>
    <property type="match status" value="1"/>
</dbReference>
<evidence type="ECO:0000259" key="2">
    <source>
        <dbReference type="PROSITE" id="PS51352"/>
    </source>
</evidence>
<dbReference type="Proteomes" id="UP000282323">
    <property type="component" value="Unassembled WGS sequence"/>
</dbReference>
<reference evidence="3 4" key="1">
    <citation type="submission" date="2018-10" db="EMBL/GenBank/DDBJ databases">
        <title>Natrarchaeobius chitinivorans gen. nov., sp. nov., and Natrarchaeobius haloalkaliphilus sp. nov., alkaliphilic, chitin-utilizing haloarchaea from hypersaline alkaline lakes.</title>
        <authorList>
            <person name="Sorokin D.Y."/>
            <person name="Elcheninov A.G."/>
            <person name="Kostrikina N.A."/>
            <person name="Bale N.J."/>
            <person name="Sinninghe Damste J.S."/>
            <person name="Khijniak T.V."/>
            <person name="Kublanov I.V."/>
            <person name="Toshchakov S.V."/>
        </authorList>
    </citation>
    <scope>NUCLEOTIDE SEQUENCE [LARGE SCALE GENOMIC DNA]</scope>
    <source>
        <strain evidence="3 4">AArcht4T</strain>
    </source>
</reference>
<sequence>MRRRDLVAGVASVGVLAGAGAIVLGGLPTGGTDGDGATDDDAAADGDAAADDEADSSTEPLEIRTIDAQGSEAGTVSVPNDGVTVVMFFVTGCGNCQAQMPRLAEARSQLVDEYGDELTVVSVTYQTPETMPEDELRAWWADLGGDWYVGYDSSPSLATRYGVVGYPVTVVIDEAGEKRWDELGVIDARDIVGAVESVFGVETGL</sequence>
<dbReference type="EMBL" id="REGA01000014">
    <property type="protein sequence ID" value="RQG93404.1"/>
    <property type="molecule type" value="Genomic_DNA"/>
</dbReference>
<gene>
    <name evidence="3" type="ORF">EA473_15360</name>
</gene>
<proteinExistence type="predicted"/>
<organism evidence="3 4">
    <name type="scientific">Natrarchaeobius chitinivorans</name>
    <dbReference type="NCBI Taxonomy" id="1679083"/>
    <lineage>
        <taxon>Archaea</taxon>
        <taxon>Methanobacteriati</taxon>
        <taxon>Methanobacteriota</taxon>
        <taxon>Stenosarchaea group</taxon>
        <taxon>Halobacteria</taxon>
        <taxon>Halobacteriales</taxon>
        <taxon>Natrialbaceae</taxon>
        <taxon>Natrarchaeobius</taxon>
    </lineage>
</organism>
<evidence type="ECO:0000313" key="4">
    <source>
        <dbReference type="Proteomes" id="UP000282323"/>
    </source>
</evidence>
<evidence type="ECO:0000313" key="3">
    <source>
        <dbReference type="EMBL" id="RQG93404.1"/>
    </source>
</evidence>
<dbReference type="Pfam" id="PF08534">
    <property type="entry name" value="Redoxin"/>
    <property type="match status" value="1"/>
</dbReference>
<dbReference type="InterPro" id="IPR036249">
    <property type="entry name" value="Thioredoxin-like_sf"/>
</dbReference>
<dbReference type="RefSeq" id="WP_124196480.1">
    <property type="nucleotide sequence ID" value="NZ_REGA01000014.1"/>
</dbReference>
<feature type="domain" description="Thioredoxin" evidence="2">
    <location>
        <begin position="43"/>
        <end position="200"/>
    </location>
</feature>